<evidence type="ECO:0000313" key="1">
    <source>
        <dbReference type="EMBL" id="JAE03757.1"/>
    </source>
</evidence>
<proteinExistence type="predicted"/>
<dbReference type="AlphaFoldDB" id="A0A0A9EUI4"/>
<organism evidence="1">
    <name type="scientific">Arundo donax</name>
    <name type="common">Giant reed</name>
    <name type="synonym">Donax arundinaceus</name>
    <dbReference type="NCBI Taxonomy" id="35708"/>
    <lineage>
        <taxon>Eukaryota</taxon>
        <taxon>Viridiplantae</taxon>
        <taxon>Streptophyta</taxon>
        <taxon>Embryophyta</taxon>
        <taxon>Tracheophyta</taxon>
        <taxon>Spermatophyta</taxon>
        <taxon>Magnoliopsida</taxon>
        <taxon>Liliopsida</taxon>
        <taxon>Poales</taxon>
        <taxon>Poaceae</taxon>
        <taxon>PACMAD clade</taxon>
        <taxon>Arundinoideae</taxon>
        <taxon>Arundineae</taxon>
        <taxon>Arundo</taxon>
    </lineage>
</organism>
<accession>A0A0A9EUI4</accession>
<sequence length="46" mass="5400">MSCAACAAPEWDQKMRRLRCGMAAWRLSSPFARRHGLSRRCCLRRF</sequence>
<reference evidence="1" key="1">
    <citation type="submission" date="2014-09" db="EMBL/GenBank/DDBJ databases">
        <authorList>
            <person name="Magalhaes I.L.F."/>
            <person name="Oliveira U."/>
            <person name="Santos F.R."/>
            <person name="Vidigal T.H.D.A."/>
            <person name="Brescovit A.D."/>
            <person name="Santos A.J."/>
        </authorList>
    </citation>
    <scope>NUCLEOTIDE SEQUENCE</scope>
    <source>
        <tissue evidence="1">Shoot tissue taken approximately 20 cm above the soil surface</tissue>
    </source>
</reference>
<protein>
    <submittedName>
        <fullName evidence="1">Uncharacterized protein</fullName>
    </submittedName>
</protein>
<reference evidence="1" key="2">
    <citation type="journal article" date="2015" name="Data Brief">
        <title>Shoot transcriptome of the giant reed, Arundo donax.</title>
        <authorList>
            <person name="Barrero R.A."/>
            <person name="Guerrero F.D."/>
            <person name="Moolhuijzen P."/>
            <person name="Goolsby J.A."/>
            <person name="Tidwell J."/>
            <person name="Bellgard S.E."/>
            <person name="Bellgard M.I."/>
        </authorList>
    </citation>
    <scope>NUCLEOTIDE SEQUENCE</scope>
    <source>
        <tissue evidence="1">Shoot tissue taken approximately 20 cm above the soil surface</tissue>
    </source>
</reference>
<dbReference type="EMBL" id="GBRH01194139">
    <property type="protein sequence ID" value="JAE03757.1"/>
    <property type="molecule type" value="Transcribed_RNA"/>
</dbReference>
<name>A0A0A9EUI4_ARUDO</name>